<evidence type="ECO:0000256" key="1">
    <source>
        <dbReference type="ARBA" id="ARBA00022801"/>
    </source>
</evidence>
<dbReference type="GO" id="GO:0016787">
    <property type="term" value="F:hydrolase activity"/>
    <property type="evidence" value="ECO:0007669"/>
    <property type="project" value="UniProtKB-KW"/>
</dbReference>
<dbReference type="HOGENOM" id="CLU_012494_4_7_4"/>
<dbReference type="Proteomes" id="UP000016223">
    <property type="component" value="Chromosome 2"/>
</dbReference>
<reference evidence="3 4" key="1">
    <citation type="submission" date="2012-10" db="EMBL/GenBank/DDBJ databases">
        <title>Genome sequence of Variovorax paradoxus B4.</title>
        <authorList>
            <person name="Schuldes J."/>
            <person name="Brandt U."/>
            <person name="Hiessl S."/>
            <person name="Wuebbeler J.H."/>
            <person name="Thuermer A."/>
            <person name="Steinbuechel A."/>
            <person name="Daniel R."/>
        </authorList>
    </citation>
    <scope>NUCLEOTIDE SEQUENCE [LARGE SCALE GENOMIC DNA]</scope>
    <source>
        <strain evidence="3 4">B4</strain>
    </source>
</reference>
<dbReference type="KEGG" id="vpd:VAPA_2c12030"/>
<proteinExistence type="predicted"/>
<dbReference type="EMBL" id="CP003912">
    <property type="protein sequence ID" value="AGU53757.1"/>
    <property type="molecule type" value="Genomic_DNA"/>
</dbReference>
<dbReference type="AlphaFoldDB" id="T1XLK2"/>
<sequence>MIGDAQSGAALGHQGEIDAQYDAGASVPDYPAYLTRWQEESATARLQLPCRLRLPYGATAAEKLDIFCADAPAAPVHVFFHGGYWRSLGASDFSFVAYALRNIGFTTVVVDYALCPSVSITEIVRQARASIAWVYGNIERFGGDPARITVGGHSAGGHLAMMSLLAPWKEAYALPEDVLNAAVSVSGLHDLAPLQYSYLQPALRLDEETIDRCSPMRHVKRVPAPVLVTWGALESQEFLRQGSEFAAQLANAGCRVDCSPLADAHHFSVLDAYRDADSRICQWLRRAVD</sequence>
<evidence type="ECO:0000259" key="2">
    <source>
        <dbReference type="Pfam" id="PF20434"/>
    </source>
</evidence>
<name>T1XLK2_VARPD</name>
<dbReference type="PANTHER" id="PTHR48081:SF33">
    <property type="entry name" value="KYNURENINE FORMAMIDASE"/>
    <property type="match status" value="1"/>
</dbReference>
<keyword evidence="1" id="KW-0378">Hydrolase</keyword>
<feature type="domain" description="BD-FAE-like" evidence="2">
    <location>
        <begin position="65"/>
        <end position="242"/>
    </location>
</feature>
<evidence type="ECO:0000313" key="3">
    <source>
        <dbReference type="EMBL" id="AGU53757.1"/>
    </source>
</evidence>
<protein>
    <submittedName>
        <fullName evidence="3">Putative esterase</fullName>
    </submittedName>
</protein>
<dbReference type="InterPro" id="IPR050300">
    <property type="entry name" value="GDXG_lipolytic_enzyme"/>
</dbReference>
<evidence type="ECO:0000313" key="4">
    <source>
        <dbReference type="Proteomes" id="UP000016223"/>
    </source>
</evidence>
<dbReference type="InterPro" id="IPR029058">
    <property type="entry name" value="AB_hydrolase_fold"/>
</dbReference>
<gene>
    <name evidence="3" type="ORF">VAPA_2c12030</name>
</gene>
<dbReference type="InterPro" id="IPR019826">
    <property type="entry name" value="Carboxylesterase_B_AS"/>
</dbReference>
<organism evidence="3 4">
    <name type="scientific">Variovorax paradoxus B4</name>
    <dbReference type="NCBI Taxonomy" id="1246301"/>
    <lineage>
        <taxon>Bacteria</taxon>
        <taxon>Pseudomonadati</taxon>
        <taxon>Pseudomonadota</taxon>
        <taxon>Betaproteobacteria</taxon>
        <taxon>Burkholderiales</taxon>
        <taxon>Comamonadaceae</taxon>
        <taxon>Variovorax</taxon>
    </lineage>
</organism>
<dbReference type="OrthoDB" id="9771666at2"/>
<accession>T1XLK2</accession>
<dbReference type="SUPFAM" id="SSF53474">
    <property type="entry name" value="alpha/beta-Hydrolases"/>
    <property type="match status" value="1"/>
</dbReference>
<dbReference type="PANTHER" id="PTHR48081">
    <property type="entry name" value="AB HYDROLASE SUPERFAMILY PROTEIN C4A8.06C"/>
    <property type="match status" value="1"/>
</dbReference>
<dbReference type="Pfam" id="PF20434">
    <property type="entry name" value="BD-FAE"/>
    <property type="match status" value="1"/>
</dbReference>
<dbReference type="InterPro" id="IPR049492">
    <property type="entry name" value="BD-FAE-like_dom"/>
</dbReference>
<dbReference type="Gene3D" id="3.40.50.1820">
    <property type="entry name" value="alpha/beta hydrolase"/>
    <property type="match status" value="1"/>
</dbReference>
<dbReference type="RefSeq" id="WP_021004582.1">
    <property type="nucleotide sequence ID" value="NC_022234.1"/>
</dbReference>
<dbReference type="PROSITE" id="PS00122">
    <property type="entry name" value="CARBOXYLESTERASE_B_1"/>
    <property type="match status" value="1"/>
</dbReference>